<dbReference type="OrthoDB" id="43316at2"/>
<feature type="domain" description="WCX" evidence="2">
    <location>
        <begin position="221"/>
        <end position="297"/>
    </location>
</feature>
<dbReference type="InterPro" id="IPR057727">
    <property type="entry name" value="WCX_dom"/>
</dbReference>
<feature type="domain" description="WYL" evidence="1">
    <location>
        <begin position="125"/>
        <end position="192"/>
    </location>
</feature>
<evidence type="ECO:0000313" key="3">
    <source>
        <dbReference type="EMBL" id="GGG43936.1"/>
    </source>
</evidence>
<proteinExistence type="predicted"/>
<sequence length="309" mass="36781">MKKDFYLTRYALIIKRLERSPATYPEIESYLLNSFEFQDANIVSYSIRTLQRDIKDIANLFNFDIHNKKKGDNRYYIESRPVMEVDEYNQRLLESFQIMNAVNSQPDLAQFVYPETRTPRGIQNFYDLLFAIRNKRILEFQHFKYKDQSITSRKVHPYALKESKDRWYLIALDTKDEKLKAFGLDRISDLEVSKAGFKLQQRFNLKDHFKNAFGIMNLEEEPEKVVIKSTKEQAEYLKSSPLHHSQQIEKETEKSVYFTYDLYPTYDFIQEILSYGNQVKVTQPKSLIEKIKETLKQSIQQYDDSASDQ</sequence>
<dbReference type="InterPro" id="IPR026881">
    <property type="entry name" value="WYL_dom"/>
</dbReference>
<dbReference type="RefSeq" id="WP_120211916.1">
    <property type="nucleotide sequence ID" value="NZ_BMCW01000001.1"/>
</dbReference>
<name>A0A420DCM4_9FLAO</name>
<dbReference type="InterPro" id="IPR051534">
    <property type="entry name" value="CBASS_pafABC_assoc_protein"/>
</dbReference>
<dbReference type="EMBL" id="RAQH01000001">
    <property type="protein sequence ID" value="RKE89611.1"/>
    <property type="molecule type" value="Genomic_DNA"/>
</dbReference>
<protein>
    <submittedName>
        <fullName evidence="4">WYL domain-containing protein</fullName>
    </submittedName>
</protein>
<evidence type="ECO:0000313" key="4">
    <source>
        <dbReference type="EMBL" id="RKE89611.1"/>
    </source>
</evidence>
<dbReference type="EMBL" id="BMCW01000001">
    <property type="protein sequence ID" value="GGG43936.1"/>
    <property type="molecule type" value="Genomic_DNA"/>
</dbReference>
<dbReference type="Proteomes" id="UP000658202">
    <property type="component" value="Unassembled WGS sequence"/>
</dbReference>
<dbReference type="Pfam" id="PF13280">
    <property type="entry name" value="WYL"/>
    <property type="match status" value="1"/>
</dbReference>
<comment type="caution">
    <text evidence="4">The sequence shown here is derived from an EMBL/GenBank/DDBJ whole genome shotgun (WGS) entry which is preliminary data.</text>
</comment>
<reference evidence="3" key="1">
    <citation type="journal article" date="2014" name="Int. J. Syst. Evol. Microbiol.">
        <title>Complete genome of a new Firmicutes species belonging to the dominant human colonic microbiota ('Ruminococcus bicirculans') reveals two chromosomes and a selective capacity to utilize plant glucans.</title>
        <authorList>
            <consortium name="NISC Comparative Sequencing Program"/>
            <person name="Wegmann U."/>
            <person name="Louis P."/>
            <person name="Goesmann A."/>
            <person name="Henrissat B."/>
            <person name="Duncan S.H."/>
            <person name="Flint H.J."/>
        </authorList>
    </citation>
    <scope>NUCLEOTIDE SEQUENCE</scope>
    <source>
        <strain evidence="3">CCM 8490</strain>
    </source>
</reference>
<dbReference type="Proteomes" id="UP000285906">
    <property type="component" value="Unassembled WGS sequence"/>
</dbReference>
<keyword evidence="6" id="KW-1185">Reference proteome</keyword>
<dbReference type="PANTHER" id="PTHR34580">
    <property type="match status" value="1"/>
</dbReference>
<dbReference type="PANTHER" id="PTHR34580:SF9">
    <property type="entry name" value="SLL5097 PROTEIN"/>
    <property type="match status" value="1"/>
</dbReference>
<dbReference type="AlphaFoldDB" id="A0A420DCM4"/>
<dbReference type="PROSITE" id="PS52050">
    <property type="entry name" value="WYL"/>
    <property type="match status" value="1"/>
</dbReference>
<reference evidence="3" key="4">
    <citation type="submission" date="2024-05" db="EMBL/GenBank/DDBJ databases">
        <authorList>
            <person name="Sun Q."/>
            <person name="Sedlacek I."/>
        </authorList>
    </citation>
    <scope>NUCLEOTIDE SEQUENCE</scope>
    <source>
        <strain evidence="3">CCM 8490</strain>
    </source>
</reference>
<reference evidence="4 5" key="2">
    <citation type="submission" date="2018-09" db="EMBL/GenBank/DDBJ databases">
        <title>Genomic Encyclopedia of Archaeal and Bacterial Type Strains, Phase II (KMG-II): from individual species to whole genera.</title>
        <authorList>
            <person name="Goeker M."/>
        </authorList>
    </citation>
    <scope>NUCLEOTIDE SEQUENCE [LARGE SCALE GENOMIC DNA]</scope>
    <source>
        <strain evidence="4 5">DSM 27620</strain>
    </source>
</reference>
<evidence type="ECO:0000259" key="1">
    <source>
        <dbReference type="Pfam" id="PF13280"/>
    </source>
</evidence>
<evidence type="ECO:0000313" key="5">
    <source>
        <dbReference type="Proteomes" id="UP000285906"/>
    </source>
</evidence>
<organism evidence="4 5">
    <name type="scientific">Epilithonimonas arachidiradicis</name>
    <dbReference type="NCBI Taxonomy" id="1617282"/>
    <lineage>
        <taxon>Bacteria</taxon>
        <taxon>Pseudomonadati</taxon>
        <taxon>Bacteroidota</taxon>
        <taxon>Flavobacteriia</taxon>
        <taxon>Flavobacteriales</taxon>
        <taxon>Weeksellaceae</taxon>
        <taxon>Chryseobacterium group</taxon>
        <taxon>Epilithonimonas</taxon>
    </lineage>
</organism>
<accession>A0A420DCM4</accession>
<evidence type="ECO:0000259" key="2">
    <source>
        <dbReference type="Pfam" id="PF25583"/>
    </source>
</evidence>
<evidence type="ECO:0000313" key="6">
    <source>
        <dbReference type="Proteomes" id="UP000658202"/>
    </source>
</evidence>
<gene>
    <name evidence="4" type="ORF">BXY58_0181</name>
    <name evidence="3" type="ORF">GCM10007332_01700</name>
</gene>
<reference evidence="6" key="3">
    <citation type="journal article" date="2019" name="Int. J. Syst. Evol. Microbiol.">
        <title>The Global Catalogue of Microorganisms (GCM) 10K type strain sequencing project: providing services to taxonomists for standard genome sequencing and annotation.</title>
        <authorList>
            <consortium name="The Broad Institute Genomics Platform"/>
            <consortium name="The Broad Institute Genome Sequencing Center for Infectious Disease"/>
            <person name="Wu L."/>
            <person name="Ma J."/>
        </authorList>
    </citation>
    <scope>NUCLEOTIDE SEQUENCE [LARGE SCALE GENOMIC DNA]</scope>
    <source>
        <strain evidence="6">CCM 8490</strain>
    </source>
</reference>
<dbReference type="Pfam" id="PF25583">
    <property type="entry name" value="WCX"/>
    <property type="match status" value="1"/>
</dbReference>